<protein>
    <recommendedName>
        <fullName evidence="11">DUF2029 domain-containing protein</fullName>
    </recommendedName>
</protein>
<feature type="transmembrane region" description="Helical" evidence="8">
    <location>
        <begin position="140"/>
        <end position="158"/>
    </location>
</feature>
<dbReference type="EMBL" id="PEXV01000085">
    <property type="protein sequence ID" value="PIS41543.1"/>
    <property type="molecule type" value="Genomic_DNA"/>
</dbReference>
<comment type="caution">
    <text evidence="9">The sequence shown here is derived from an EMBL/GenBank/DDBJ whole genome shotgun (WGS) entry which is preliminary data.</text>
</comment>
<feature type="transmembrane region" description="Helical" evidence="8">
    <location>
        <begin position="188"/>
        <end position="208"/>
    </location>
</feature>
<evidence type="ECO:0000256" key="4">
    <source>
        <dbReference type="ARBA" id="ARBA00022692"/>
    </source>
</evidence>
<dbReference type="Proteomes" id="UP000228711">
    <property type="component" value="Unassembled WGS sequence"/>
</dbReference>
<keyword evidence="5 8" id="KW-1133">Transmembrane helix</keyword>
<feature type="transmembrane region" description="Helical" evidence="8">
    <location>
        <begin position="376"/>
        <end position="394"/>
    </location>
</feature>
<sequence length="431" mass="48270">MNETHETSHQSSFAVVAILFVVLIAGSFLFRWVVKEQFSNPNNFSDFPSIQFAAHVLRTGGDPFDIQQVSTAASAQDAQLSTIVAPYRHSIAELLPFVALDHLSYPLARRIWMFGVAISAFGIAWVLSKYFSPWPDRDPRSWLLGVVPLVCVPFIYSVELHQTNTWLLLFLLAGALCLRKKWVIGASIFFAVAIVGKFFLAALLIILLMQKRYKVVIVTAIIAALLFFGSFAIFPGTWTSYTHTVVPELVSGDIHDNPLNPVKGSGSVAWWKNISLTGMAYRMFTTQDVVPPLVRVPLVPFVKAFGWILFAATIGVVWRYREWLRTHQELGFFLGLSAILLSWFIVSSLTWQHHLVFLLLTLPVLPLVFRSRVPFTVWLVLLIAGLFAINILATPPAQAPTWFQQLFVALPAIGLVACWFGAAGLLWKRQT</sequence>
<organism evidence="9 10">
    <name type="scientific">Candidatus Kerfeldbacteria bacterium CG08_land_8_20_14_0_20_42_7</name>
    <dbReference type="NCBI Taxonomy" id="2014245"/>
    <lineage>
        <taxon>Bacteria</taxon>
        <taxon>Candidatus Kerfeldiibacteriota</taxon>
    </lineage>
</organism>
<feature type="transmembrane region" description="Helical" evidence="8">
    <location>
        <begin position="406"/>
        <end position="427"/>
    </location>
</feature>
<evidence type="ECO:0000313" key="10">
    <source>
        <dbReference type="Proteomes" id="UP000228711"/>
    </source>
</evidence>
<feature type="transmembrane region" description="Helical" evidence="8">
    <location>
        <begin position="12"/>
        <end position="34"/>
    </location>
</feature>
<evidence type="ECO:0000256" key="8">
    <source>
        <dbReference type="SAM" id="Phobius"/>
    </source>
</evidence>
<comment type="subcellular location">
    <subcellularLocation>
        <location evidence="1">Cell membrane</location>
        <topology evidence="1">Multi-pass membrane protein</topology>
    </subcellularLocation>
</comment>
<dbReference type="InterPro" id="IPR018584">
    <property type="entry name" value="GT87"/>
</dbReference>
<evidence type="ECO:0000313" key="9">
    <source>
        <dbReference type="EMBL" id="PIS41543.1"/>
    </source>
</evidence>
<evidence type="ECO:0000256" key="5">
    <source>
        <dbReference type="ARBA" id="ARBA00022989"/>
    </source>
</evidence>
<name>A0A2H0YUX5_9BACT</name>
<proteinExistence type="inferred from homology"/>
<keyword evidence="4 8" id="KW-0812">Transmembrane</keyword>
<evidence type="ECO:0000256" key="3">
    <source>
        <dbReference type="ARBA" id="ARBA00022679"/>
    </source>
</evidence>
<feature type="transmembrane region" description="Helical" evidence="8">
    <location>
        <begin position="111"/>
        <end position="128"/>
    </location>
</feature>
<feature type="transmembrane region" description="Helical" evidence="8">
    <location>
        <begin position="330"/>
        <end position="346"/>
    </location>
</feature>
<evidence type="ECO:0000256" key="2">
    <source>
        <dbReference type="ARBA" id="ARBA00022475"/>
    </source>
</evidence>
<feature type="transmembrane region" description="Helical" evidence="8">
    <location>
        <begin position="352"/>
        <end position="369"/>
    </location>
</feature>
<reference evidence="10" key="1">
    <citation type="submission" date="2017-09" db="EMBL/GenBank/DDBJ databases">
        <title>Depth-based differentiation of microbial function through sediment-hosted aquifers and enrichment of novel symbionts in the deep terrestrial subsurface.</title>
        <authorList>
            <person name="Probst A.J."/>
            <person name="Ladd B."/>
            <person name="Jarett J.K."/>
            <person name="Geller-Mcgrath D.E."/>
            <person name="Sieber C.M.K."/>
            <person name="Emerson J.B."/>
            <person name="Anantharaman K."/>
            <person name="Thomas B.C."/>
            <person name="Malmstrom R."/>
            <person name="Stieglmeier M."/>
            <person name="Klingl A."/>
            <person name="Woyke T."/>
            <person name="Ryan C.M."/>
            <person name="Banfield J.F."/>
        </authorList>
    </citation>
    <scope>NUCLEOTIDE SEQUENCE [LARGE SCALE GENOMIC DNA]</scope>
</reference>
<keyword evidence="6 8" id="KW-0472">Membrane</keyword>
<dbReference type="AlphaFoldDB" id="A0A2H0YUX5"/>
<keyword evidence="2" id="KW-1003">Cell membrane</keyword>
<feature type="transmembrane region" description="Helical" evidence="8">
    <location>
        <begin position="298"/>
        <end position="318"/>
    </location>
</feature>
<evidence type="ECO:0000256" key="1">
    <source>
        <dbReference type="ARBA" id="ARBA00004651"/>
    </source>
</evidence>
<evidence type="ECO:0008006" key="11">
    <source>
        <dbReference type="Google" id="ProtNLM"/>
    </source>
</evidence>
<accession>A0A2H0YUX5</accession>
<evidence type="ECO:0000256" key="6">
    <source>
        <dbReference type="ARBA" id="ARBA00023136"/>
    </source>
</evidence>
<gene>
    <name evidence="9" type="ORF">COT25_02455</name>
</gene>
<dbReference type="Pfam" id="PF09594">
    <property type="entry name" value="GT87"/>
    <property type="match status" value="1"/>
</dbReference>
<comment type="similarity">
    <text evidence="7">Belongs to the glycosyltransferase 87 family.</text>
</comment>
<keyword evidence="3" id="KW-0808">Transferase</keyword>
<feature type="transmembrane region" description="Helical" evidence="8">
    <location>
        <begin position="215"/>
        <end position="234"/>
    </location>
</feature>
<evidence type="ECO:0000256" key="7">
    <source>
        <dbReference type="ARBA" id="ARBA00024033"/>
    </source>
</evidence>
<dbReference type="GO" id="GO:0005886">
    <property type="term" value="C:plasma membrane"/>
    <property type="evidence" value="ECO:0007669"/>
    <property type="project" value="UniProtKB-SubCell"/>
</dbReference>
<dbReference type="GO" id="GO:0016758">
    <property type="term" value="F:hexosyltransferase activity"/>
    <property type="evidence" value="ECO:0007669"/>
    <property type="project" value="InterPro"/>
</dbReference>